<gene>
    <name evidence="1" type="ORF">WA026_009283</name>
</gene>
<dbReference type="Proteomes" id="UP001431783">
    <property type="component" value="Unassembled WGS sequence"/>
</dbReference>
<evidence type="ECO:0000313" key="1">
    <source>
        <dbReference type="EMBL" id="KAK9885060.1"/>
    </source>
</evidence>
<proteinExistence type="predicted"/>
<reference evidence="1 2" key="1">
    <citation type="submission" date="2023-03" db="EMBL/GenBank/DDBJ databases">
        <title>Genome insight into feeding habits of ladybird beetles.</title>
        <authorList>
            <person name="Li H.-S."/>
            <person name="Huang Y.-H."/>
            <person name="Pang H."/>
        </authorList>
    </citation>
    <scope>NUCLEOTIDE SEQUENCE [LARGE SCALE GENOMIC DNA]</scope>
    <source>
        <strain evidence="1">SYSU_2023b</strain>
        <tissue evidence="1">Whole body</tissue>
    </source>
</reference>
<accession>A0AAW1UVD7</accession>
<keyword evidence="2" id="KW-1185">Reference proteome</keyword>
<name>A0AAW1UVD7_9CUCU</name>
<dbReference type="EMBL" id="JARQZJ010000094">
    <property type="protein sequence ID" value="KAK9885060.1"/>
    <property type="molecule type" value="Genomic_DNA"/>
</dbReference>
<sequence>MKFVFISDNTDVYTKYLEDEVPPRSHLGDSQPQENREIFYPSFPSYQNQPSGHSRPFYGRQETAYSQRPQPAFEQRFDYDSAKYAGYKDVPREEASEQLSVLGSGNFGVIKGGTFYQQKEASENSNFDDEFDSFYQNGHGRPSYYYNPNPRPYQHEQFANFRDFADINTPSYSEYIVVYANKNDTSDTPLPKLPKKRPNNIFDSLAQLDLLPDENNEKTTVPPKKLSISKRKLGLLPREKKTTLKKTEIIKQKAQNEAAEPLLALS</sequence>
<evidence type="ECO:0000313" key="2">
    <source>
        <dbReference type="Proteomes" id="UP001431783"/>
    </source>
</evidence>
<comment type="caution">
    <text evidence="1">The sequence shown here is derived from an EMBL/GenBank/DDBJ whole genome shotgun (WGS) entry which is preliminary data.</text>
</comment>
<organism evidence="1 2">
    <name type="scientific">Henosepilachna vigintioctopunctata</name>
    <dbReference type="NCBI Taxonomy" id="420089"/>
    <lineage>
        <taxon>Eukaryota</taxon>
        <taxon>Metazoa</taxon>
        <taxon>Ecdysozoa</taxon>
        <taxon>Arthropoda</taxon>
        <taxon>Hexapoda</taxon>
        <taxon>Insecta</taxon>
        <taxon>Pterygota</taxon>
        <taxon>Neoptera</taxon>
        <taxon>Endopterygota</taxon>
        <taxon>Coleoptera</taxon>
        <taxon>Polyphaga</taxon>
        <taxon>Cucujiformia</taxon>
        <taxon>Coccinelloidea</taxon>
        <taxon>Coccinellidae</taxon>
        <taxon>Epilachninae</taxon>
        <taxon>Epilachnini</taxon>
        <taxon>Henosepilachna</taxon>
    </lineage>
</organism>
<protein>
    <submittedName>
        <fullName evidence="1">Uncharacterized protein</fullName>
    </submittedName>
</protein>
<dbReference type="AlphaFoldDB" id="A0AAW1UVD7"/>